<evidence type="ECO:0000256" key="3">
    <source>
        <dbReference type="ARBA" id="ARBA00022448"/>
    </source>
</evidence>
<keyword evidence="11" id="KW-0349">Heme</keyword>
<dbReference type="InterPro" id="IPR002024">
    <property type="entry name" value="Bacterioferritin"/>
</dbReference>
<feature type="binding site" evidence="10">
    <location>
        <position position="18"/>
    </location>
    <ligand>
        <name>Fe cation</name>
        <dbReference type="ChEBI" id="CHEBI:24875"/>
        <label>1</label>
    </ligand>
</feature>
<dbReference type="InterPro" id="IPR008331">
    <property type="entry name" value="Ferritin_DPS_dom"/>
</dbReference>
<feature type="binding site" evidence="10">
    <location>
        <position position="50"/>
    </location>
    <ligand>
        <name>Fe cation</name>
        <dbReference type="ChEBI" id="CHEBI:24875"/>
        <label>3</label>
    </ligand>
</feature>
<feature type="binding site" evidence="10">
    <location>
        <position position="51"/>
    </location>
    <ligand>
        <name>Fe cation</name>
        <dbReference type="ChEBI" id="CHEBI:24875"/>
        <label>1</label>
    </ligand>
</feature>
<evidence type="ECO:0000256" key="7">
    <source>
        <dbReference type="ARBA" id="ARBA00023065"/>
    </source>
</evidence>
<dbReference type="PRINTS" id="PR00601">
    <property type="entry name" value="BACFERRITIN"/>
</dbReference>
<dbReference type="GO" id="GO:0006879">
    <property type="term" value="P:intracellular iron ion homeostasis"/>
    <property type="evidence" value="ECO:0007669"/>
    <property type="project" value="UniProtKB-KW"/>
</dbReference>
<gene>
    <name evidence="13" type="ORF">HNQ50_001094</name>
</gene>
<dbReference type="Proteomes" id="UP000543030">
    <property type="component" value="Unassembled WGS sequence"/>
</dbReference>
<feature type="domain" description="Ferritin-like diiron" evidence="12">
    <location>
        <begin position="1"/>
        <end position="146"/>
    </location>
</feature>
<dbReference type="PANTHER" id="PTHR30295:SF9">
    <property type="entry name" value="BACTERIOFERRITIN"/>
    <property type="match status" value="1"/>
</dbReference>
<evidence type="ECO:0000256" key="1">
    <source>
        <dbReference type="ARBA" id="ARBA00008093"/>
    </source>
</evidence>
<name>A0A840RDI4_9NEIS</name>
<evidence type="ECO:0000256" key="4">
    <source>
        <dbReference type="ARBA" id="ARBA00022496"/>
    </source>
</evidence>
<evidence type="ECO:0000256" key="10">
    <source>
        <dbReference type="PIRSR" id="PIRSR002560-1"/>
    </source>
</evidence>
<keyword evidence="4" id="KW-0410">Iron transport</keyword>
<evidence type="ECO:0000256" key="11">
    <source>
        <dbReference type="RuleBase" id="RU000623"/>
    </source>
</evidence>
<dbReference type="Pfam" id="PF00210">
    <property type="entry name" value="Ferritin"/>
    <property type="match status" value="1"/>
</dbReference>
<evidence type="ECO:0000313" key="13">
    <source>
        <dbReference type="EMBL" id="MBB5190372.1"/>
    </source>
</evidence>
<comment type="similarity">
    <text evidence="1 9 11">Belongs to the bacterioferritin family.</text>
</comment>
<keyword evidence="7" id="KW-0406">Ion transport</keyword>
<organism evidence="13 14">
    <name type="scientific">Silvimonas terrae</name>
    <dbReference type="NCBI Taxonomy" id="300266"/>
    <lineage>
        <taxon>Bacteria</taxon>
        <taxon>Pseudomonadati</taxon>
        <taxon>Pseudomonadota</taxon>
        <taxon>Betaproteobacteria</taxon>
        <taxon>Neisseriales</taxon>
        <taxon>Chitinibacteraceae</taxon>
        <taxon>Silvimonas</taxon>
    </lineage>
</organism>
<keyword evidence="6 9" id="KW-0408">Iron</keyword>
<feature type="binding site" evidence="10">
    <location>
        <position position="46"/>
    </location>
    <ligand>
        <name>Fe cation</name>
        <dbReference type="ChEBI" id="CHEBI:24875"/>
        <label>3</label>
    </ligand>
</feature>
<feature type="binding site" evidence="10">
    <location>
        <position position="54"/>
    </location>
    <ligand>
        <name>Fe cation</name>
        <dbReference type="ChEBI" id="CHEBI:24875"/>
        <label>1</label>
    </ligand>
</feature>
<dbReference type="EMBL" id="JACHHN010000002">
    <property type="protein sequence ID" value="MBB5190372.1"/>
    <property type="molecule type" value="Genomic_DNA"/>
</dbReference>
<comment type="catalytic activity">
    <reaction evidence="8">
        <text>Fe(2+)(in) = Fe(2+)(out)</text>
        <dbReference type="Rhea" id="RHEA:28486"/>
        <dbReference type="ChEBI" id="CHEBI:29033"/>
    </reaction>
</comment>
<keyword evidence="2 9" id="KW-0409">Iron storage</keyword>
<evidence type="ECO:0000256" key="2">
    <source>
        <dbReference type="ARBA" id="ARBA00022434"/>
    </source>
</evidence>
<dbReference type="InterPro" id="IPR009078">
    <property type="entry name" value="Ferritin-like_SF"/>
</dbReference>
<dbReference type="CDD" id="cd00907">
    <property type="entry name" value="Bacterioferritin"/>
    <property type="match status" value="1"/>
</dbReference>
<dbReference type="GO" id="GO:0006826">
    <property type="term" value="P:iron ion transport"/>
    <property type="evidence" value="ECO:0007669"/>
    <property type="project" value="UniProtKB-KW"/>
</dbReference>
<accession>A0A840RDI4</accession>
<feature type="binding site" evidence="10">
    <location>
        <position position="128"/>
    </location>
    <ligand>
        <name>Fe cation</name>
        <dbReference type="ChEBI" id="CHEBI:24875"/>
        <label>1</label>
    </ligand>
</feature>
<feature type="binding site" evidence="10">
    <location>
        <position position="128"/>
    </location>
    <ligand>
        <name>Fe cation</name>
        <dbReference type="ChEBI" id="CHEBI:24875"/>
        <label>2</label>
    </ligand>
</feature>
<evidence type="ECO:0000313" key="14">
    <source>
        <dbReference type="Proteomes" id="UP000543030"/>
    </source>
</evidence>
<sequence length="161" mass="18581">MQGKTNVIDALNHLLAAELTSIDQYFLHSQMYKNWGYHRLFERIDHERQDEIGHATRLMERILFLEGMPNVATRTRLRIGTDVPSMLKNDLDTEYEVAKALKDTIALCEREQDYVTREMLVGLLDDTEVDHAHWLEQQLFLLGTVGTQNYLQSQMGSGSPT</sequence>
<dbReference type="GO" id="GO:0020037">
    <property type="term" value="F:heme binding"/>
    <property type="evidence" value="ECO:0007669"/>
    <property type="project" value="TreeGrafter"/>
</dbReference>
<dbReference type="RefSeq" id="WP_184098354.1">
    <property type="nucleotide sequence ID" value="NZ_JACHHN010000002.1"/>
</dbReference>
<evidence type="ECO:0000256" key="9">
    <source>
        <dbReference type="PIRNR" id="PIRNR002560"/>
    </source>
</evidence>
<reference evidence="13 14" key="1">
    <citation type="submission" date="2020-08" db="EMBL/GenBank/DDBJ databases">
        <title>Genomic Encyclopedia of Type Strains, Phase IV (KMG-IV): sequencing the most valuable type-strain genomes for metagenomic binning, comparative biology and taxonomic classification.</title>
        <authorList>
            <person name="Goeker M."/>
        </authorList>
    </citation>
    <scope>NUCLEOTIDE SEQUENCE [LARGE SCALE GENOMIC DNA]</scope>
    <source>
        <strain evidence="13 14">DSM 18233</strain>
    </source>
</reference>
<feature type="binding site" evidence="10">
    <location>
        <position position="131"/>
    </location>
    <ligand>
        <name>Fe cation</name>
        <dbReference type="ChEBI" id="CHEBI:24875"/>
        <label>2</label>
    </ligand>
</feature>
<evidence type="ECO:0000256" key="6">
    <source>
        <dbReference type="ARBA" id="ARBA00023004"/>
    </source>
</evidence>
<evidence type="ECO:0000256" key="8">
    <source>
        <dbReference type="ARBA" id="ARBA00036243"/>
    </source>
</evidence>
<comment type="function">
    <text evidence="11">Iron-storage protein.</text>
</comment>
<feature type="binding site" evidence="10">
    <location>
        <position position="51"/>
    </location>
    <ligand>
        <name>Fe cation</name>
        <dbReference type="ChEBI" id="CHEBI:24875"/>
        <label>2</label>
    </ligand>
</feature>
<dbReference type="Gene3D" id="1.20.1260.10">
    <property type="match status" value="1"/>
</dbReference>
<comment type="caution">
    <text evidence="13">The sequence shown here is derived from an EMBL/GenBank/DDBJ whole genome shotgun (WGS) entry which is preliminary data.</text>
</comment>
<dbReference type="AlphaFoldDB" id="A0A840RDI4"/>
<dbReference type="PROSITE" id="PS00549">
    <property type="entry name" value="BACTERIOFERRITIN"/>
    <property type="match status" value="1"/>
</dbReference>
<feature type="binding site" evidence="10">
    <location>
        <position position="94"/>
    </location>
    <ligand>
        <name>Fe cation</name>
        <dbReference type="ChEBI" id="CHEBI:24875"/>
        <label>2</label>
    </ligand>
</feature>
<dbReference type="GO" id="GO:0005829">
    <property type="term" value="C:cytosol"/>
    <property type="evidence" value="ECO:0007669"/>
    <property type="project" value="TreeGrafter"/>
</dbReference>
<evidence type="ECO:0000259" key="12">
    <source>
        <dbReference type="PROSITE" id="PS50905"/>
    </source>
</evidence>
<dbReference type="PANTHER" id="PTHR30295">
    <property type="entry name" value="BACTERIOFERRITIN"/>
    <property type="match status" value="1"/>
</dbReference>
<dbReference type="NCBIfam" id="TIGR00754">
    <property type="entry name" value="bfr"/>
    <property type="match status" value="1"/>
</dbReference>
<keyword evidence="3" id="KW-0813">Transport</keyword>
<dbReference type="InterPro" id="IPR012347">
    <property type="entry name" value="Ferritin-like"/>
</dbReference>
<keyword evidence="9 10" id="KW-0479">Metal-binding</keyword>
<keyword evidence="5 13" id="KW-0560">Oxidoreductase</keyword>
<proteinExistence type="inferred from homology"/>
<dbReference type="GO" id="GO:0004322">
    <property type="term" value="F:ferroxidase activity"/>
    <property type="evidence" value="ECO:0007669"/>
    <property type="project" value="TreeGrafter"/>
</dbReference>
<protein>
    <recommendedName>
        <fullName evidence="9 11">Bacterioferritin</fullName>
    </recommendedName>
</protein>
<dbReference type="PIRSF" id="PIRSF002560">
    <property type="entry name" value="Bacterioferritin"/>
    <property type="match status" value="1"/>
</dbReference>
<dbReference type="PROSITE" id="PS50905">
    <property type="entry name" value="FERRITIN_LIKE"/>
    <property type="match status" value="1"/>
</dbReference>
<keyword evidence="14" id="KW-1185">Reference proteome</keyword>
<dbReference type="InterPro" id="IPR009040">
    <property type="entry name" value="Ferritin-like_diiron"/>
</dbReference>
<dbReference type="SUPFAM" id="SSF47240">
    <property type="entry name" value="Ferritin-like"/>
    <property type="match status" value="1"/>
</dbReference>
<evidence type="ECO:0000256" key="5">
    <source>
        <dbReference type="ARBA" id="ARBA00023002"/>
    </source>
</evidence>
<dbReference type="GO" id="GO:0008199">
    <property type="term" value="F:ferric iron binding"/>
    <property type="evidence" value="ECO:0007669"/>
    <property type="project" value="InterPro"/>
</dbReference>